<name>A0A2K1QR42_9PEZI</name>
<gene>
    <name evidence="2" type="ORF">CAC42_8044</name>
</gene>
<protein>
    <submittedName>
        <fullName evidence="2">Inosine-5'-monophosphate dehydrogenase</fullName>
    </submittedName>
</protein>
<feature type="region of interest" description="Disordered" evidence="1">
    <location>
        <begin position="1"/>
        <end position="77"/>
    </location>
</feature>
<organism evidence="2 3">
    <name type="scientific">Sphaceloma murrayae</name>
    <dbReference type="NCBI Taxonomy" id="2082308"/>
    <lineage>
        <taxon>Eukaryota</taxon>
        <taxon>Fungi</taxon>
        <taxon>Dikarya</taxon>
        <taxon>Ascomycota</taxon>
        <taxon>Pezizomycotina</taxon>
        <taxon>Dothideomycetes</taxon>
        <taxon>Dothideomycetidae</taxon>
        <taxon>Myriangiales</taxon>
        <taxon>Elsinoaceae</taxon>
        <taxon>Sphaceloma</taxon>
    </lineage>
</organism>
<dbReference type="Proteomes" id="UP000243797">
    <property type="component" value="Unassembled WGS sequence"/>
</dbReference>
<keyword evidence="3" id="KW-1185">Reference proteome</keyword>
<proteinExistence type="predicted"/>
<reference evidence="2 3" key="1">
    <citation type="submission" date="2017-06" db="EMBL/GenBank/DDBJ databases">
        <title>Draft genome sequence of a variant of Elsinoe murrayae.</title>
        <authorList>
            <person name="Cheng Q."/>
        </authorList>
    </citation>
    <scope>NUCLEOTIDE SEQUENCE [LARGE SCALE GENOMIC DNA]</scope>
    <source>
        <strain evidence="2 3">CQ-2017a</strain>
    </source>
</reference>
<evidence type="ECO:0000256" key="1">
    <source>
        <dbReference type="SAM" id="MobiDB-lite"/>
    </source>
</evidence>
<dbReference type="AlphaFoldDB" id="A0A2K1QR42"/>
<sequence length="148" mass="15617">MSSSIAIPKRRRTRNSSYGGSGIASSSSSAATPSSGSPASSFSSYQAANSPRTPQAASPGMTATSMQSDNSAHRTSLSHSEYTVINVAAPDAPPRLVTCVKSSQGFDWNQDIFLPSYIDYDSSDLERKPDPVQDIILTDEEAAALLPQ</sequence>
<feature type="compositionally biased region" description="Low complexity" evidence="1">
    <location>
        <begin position="23"/>
        <end position="44"/>
    </location>
</feature>
<feature type="compositionally biased region" description="Polar residues" evidence="1">
    <location>
        <begin position="45"/>
        <end position="77"/>
    </location>
</feature>
<comment type="caution">
    <text evidence="2">The sequence shown here is derived from an EMBL/GenBank/DDBJ whole genome shotgun (WGS) entry which is preliminary data.</text>
</comment>
<evidence type="ECO:0000313" key="3">
    <source>
        <dbReference type="Proteomes" id="UP000243797"/>
    </source>
</evidence>
<dbReference type="InParanoid" id="A0A2K1QR42"/>
<dbReference type="EMBL" id="NKHZ01000050">
    <property type="protein sequence ID" value="PNS17501.1"/>
    <property type="molecule type" value="Genomic_DNA"/>
</dbReference>
<dbReference type="STRING" id="2082308.A0A2K1QR42"/>
<dbReference type="OrthoDB" id="4157259at2759"/>
<evidence type="ECO:0000313" key="2">
    <source>
        <dbReference type="EMBL" id="PNS17501.1"/>
    </source>
</evidence>
<accession>A0A2K1QR42</accession>